<keyword evidence="1" id="KW-0812">Transmembrane</keyword>
<sequence>MKSYKFGFSLFCLIAYFIQLLPNIVWQLFPPQNDVLATFDSPIKILNTLEWIFGILTIFILVIVVNKTYRKSENRAKKFLLSCGILMAIYYIGFAAYICGFANVWWIFLTMVITPPIYFGTLALWQKNLWGAVSSVIFLALHAAVVLTVII</sequence>
<evidence type="ECO:0000313" key="2">
    <source>
        <dbReference type="EMBL" id="CDN31330.1"/>
    </source>
</evidence>
<organism evidence="2 3">
    <name type="scientific">Mucinivorans hirudinis</name>
    <dbReference type="NCBI Taxonomy" id="1433126"/>
    <lineage>
        <taxon>Bacteria</taxon>
        <taxon>Pseudomonadati</taxon>
        <taxon>Bacteroidota</taxon>
        <taxon>Bacteroidia</taxon>
        <taxon>Bacteroidales</taxon>
        <taxon>Rikenellaceae</taxon>
        <taxon>Mucinivorans</taxon>
    </lineage>
</organism>
<feature type="transmembrane region" description="Helical" evidence="1">
    <location>
        <begin position="132"/>
        <end position="150"/>
    </location>
</feature>
<accession>A0A060R7Q9</accession>
<dbReference type="OrthoDB" id="2612066at2"/>
<evidence type="ECO:0000256" key="1">
    <source>
        <dbReference type="SAM" id="Phobius"/>
    </source>
</evidence>
<keyword evidence="1" id="KW-0472">Membrane</keyword>
<evidence type="ECO:0000313" key="3">
    <source>
        <dbReference type="Proteomes" id="UP000027616"/>
    </source>
</evidence>
<feature type="transmembrane region" description="Helical" evidence="1">
    <location>
        <begin position="7"/>
        <end position="29"/>
    </location>
</feature>
<gene>
    <name evidence="2" type="ORF">BN938_1237</name>
</gene>
<keyword evidence="3" id="KW-1185">Reference proteome</keyword>
<dbReference type="HOGENOM" id="CLU_145341_0_0_10"/>
<feature type="transmembrane region" description="Helical" evidence="1">
    <location>
        <begin position="79"/>
        <end position="98"/>
    </location>
</feature>
<keyword evidence="1" id="KW-1133">Transmembrane helix</keyword>
<proteinExistence type="predicted"/>
<dbReference type="KEGG" id="rbc:BN938_1237"/>
<feature type="transmembrane region" description="Helical" evidence="1">
    <location>
        <begin position="49"/>
        <end position="67"/>
    </location>
</feature>
<protein>
    <submittedName>
        <fullName evidence="2">Uncharacterized protein</fullName>
    </submittedName>
</protein>
<feature type="transmembrane region" description="Helical" evidence="1">
    <location>
        <begin position="104"/>
        <end position="125"/>
    </location>
</feature>
<dbReference type="STRING" id="1433126.BN938_1237"/>
<dbReference type="Proteomes" id="UP000027616">
    <property type="component" value="Chromosome I"/>
</dbReference>
<dbReference type="eggNOG" id="ENOG50338N3">
    <property type="taxonomic scope" value="Bacteria"/>
</dbReference>
<reference evidence="2 3" key="1">
    <citation type="journal article" date="2015" name="Genome Announc.">
        <title>Complete Genome Sequence of the Novel Leech Symbiont Mucinivorans hirudinis M3T.</title>
        <authorList>
            <person name="Nelson M.C."/>
            <person name="Bomar L."/>
            <person name="Graf J."/>
        </authorList>
    </citation>
    <scope>NUCLEOTIDE SEQUENCE [LARGE SCALE GENOMIC DNA]</scope>
    <source>
        <strain evidence="3">M3</strain>
    </source>
</reference>
<dbReference type="EMBL" id="HG934468">
    <property type="protein sequence ID" value="CDN31330.1"/>
    <property type="molecule type" value="Genomic_DNA"/>
</dbReference>
<dbReference type="AlphaFoldDB" id="A0A060R7Q9"/>
<name>A0A060R7Q9_9BACT</name>